<dbReference type="PROSITE" id="PS50050">
    <property type="entry name" value="TNFR_NGFR_2"/>
    <property type="match status" value="1"/>
</dbReference>
<feature type="region of interest" description="Disordered" evidence="7">
    <location>
        <begin position="814"/>
        <end position="944"/>
    </location>
</feature>
<evidence type="ECO:0000256" key="5">
    <source>
        <dbReference type="PROSITE-ProRule" id="PRU00076"/>
    </source>
</evidence>
<dbReference type="GO" id="GO:0000139">
    <property type="term" value="C:Golgi membrane"/>
    <property type="evidence" value="ECO:0007669"/>
    <property type="project" value="TreeGrafter"/>
</dbReference>
<dbReference type="GO" id="GO:0005802">
    <property type="term" value="C:trans-Golgi network"/>
    <property type="evidence" value="ECO:0007669"/>
    <property type="project" value="TreeGrafter"/>
</dbReference>
<dbReference type="InParanoid" id="A0A165HT88"/>
<feature type="region of interest" description="Disordered" evidence="7">
    <location>
        <begin position="643"/>
        <end position="664"/>
    </location>
</feature>
<feature type="signal peptide" evidence="9">
    <location>
        <begin position="1"/>
        <end position="18"/>
    </location>
</feature>
<evidence type="ECO:0000256" key="1">
    <source>
        <dbReference type="ARBA" id="ARBA00022536"/>
    </source>
</evidence>
<keyword evidence="1 5" id="KW-0245">EGF-like domain</keyword>
<dbReference type="AlphaFoldDB" id="A0A165HT88"/>
<organism evidence="12 13">
    <name type="scientific">Calocera cornea HHB12733</name>
    <dbReference type="NCBI Taxonomy" id="1353952"/>
    <lineage>
        <taxon>Eukaryota</taxon>
        <taxon>Fungi</taxon>
        <taxon>Dikarya</taxon>
        <taxon>Basidiomycota</taxon>
        <taxon>Agaricomycotina</taxon>
        <taxon>Dacrymycetes</taxon>
        <taxon>Dacrymycetales</taxon>
        <taxon>Dacrymycetaceae</taxon>
        <taxon>Calocera</taxon>
    </lineage>
</organism>
<keyword evidence="9" id="KW-0732">Signal</keyword>
<keyword evidence="4" id="KW-0720">Serine protease</keyword>
<dbReference type="InterPro" id="IPR000742">
    <property type="entry name" value="EGF"/>
</dbReference>
<evidence type="ECO:0000259" key="10">
    <source>
        <dbReference type="PROSITE" id="PS50026"/>
    </source>
</evidence>
<dbReference type="OrthoDB" id="18487at2759"/>
<feature type="disulfide bond" evidence="5">
    <location>
        <begin position="212"/>
        <end position="221"/>
    </location>
</feature>
<name>A0A165HT88_9BASI</name>
<dbReference type="CDD" id="cd00055">
    <property type="entry name" value="EGF_Lam"/>
    <property type="match status" value="1"/>
</dbReference>
<evidence type="ECO:0000259" key="11">
    <source>
        <dbReference type="PROSITE" id="PS50050"/>
    </source>
</evidence>
<dbReference type="PROSITE" id="PS00022">
    <property type="entry name" value="EGF_1"/>
    <property type="match status" value="1"/>
</dbReference>
<feature type="compositionally biased region" description="Low complexity" evidence="7">
    <location>
        <begin position="760"/>
        <end position="775"/>
    </location>
</feature>
<feature type="disulfide bond" evidence="6">
    <location>
        <begin position="295"/>
        <end position="310"/>
    </location>
</feature>
<dbReference type="PROSITE" id="PS01248">
    <property type="entry name" value="EGF_LAM_1"/>
    <property type="match status" value="1"/>
</dbReference>
<gene>
    <name evidence="12" type="ORF">CALCODRAFT_171043</name>
</gene>
<dbReference type="SUPFAM" id="SSF57184">
    <property type="entry name" value="Growth factor receptor domain"/>
    <property type="match status" value="3"/>
</dbReference>
<feature type="compositionally biased region" description="Polar residues" evidence="7">
    <location>
        <begin position="929"/>
        <end position="938"/>
    </location>
</feature>
<keyword evidence="8" id="KW-0812">Transmembrane</keyword>
<feature type="repeat" description="TNFR-Cys" evidence="6">
    <location>
        <begin position="294"/>
        <end position="341"/>
    </location>
</feature>
<keyword evidence="5" id="KW-1015">Disulfide bond</keyword>
<dbReference type="Pfam" id="PF23106">
    <property type="entry name" value="EGF_Teneurin"/>
    <property type="match status" value="1"/>
</dbReference>
<evidence type="ECO:0000256" key="6">
    <source>
        <dbReference type="PROSITE-ProRule" id="PRU00206"/>
    </source>
</evidence>
<feature type="region of interest" description="Disordered" evidence="7">
    <location>
        <begin position="758"/>
        <end position="784"/>
    </location>
</feature>
<protein>
    <submittedName>
        <fullName evidence="12">Growth factor receptor domain-containing protein</fullName>
    </submittedName>
</protein>
<feature type="transmembrane region" description="Helical" evidence="8">
    <location>
        <begin position="676"/>
        <end position="697"/>
    </location>
</feature>
<keyword evidence="13" id="KW-1185">Reference proteome</keyword>
<dbReference type="Gene3D" id="2.10.25.10">
    <property type="entry name" value="Laminin"/>
    <property type="match status" value="1"/>
</dbReference>
<dbReference type="PANTHER" id="PTHR42884:SF31">
    <property type="entry name" value="PROPROTEIN CONVERTASE SUBTILISIN_KEXIN TYPE 5"/>
    <property type="match status" value="1"/>
</dbReference>
<evidence type="ECO:0000256" key="8">
    <source>
        <dbReference type="SAM" id="Phobius"/>
    </source>
</evidence>
<keyword evidence="12" id="KW-0675">Receptor</keyword>
<keyword evidence="8" id="KW-0472">Membrane</keyword>
<dbReference type="PROSITE" id="PS50026">
    <property type="entry name" value="EGF_3"/>
    <property type="match status" value="1"/>
</dbReference>
<dbReference type="Gene3D" id="2.10.220.10">
    <property type="entry name" value="Hormone Receptor, Insulin-like Growth Factor Receptor 1, Chain A, domain 2"/>
    <property type="match status" value="4"/>
</dbReference>
<dbReference type="PANTHER" id="PTHR42884">
    <property type="entry name" value="PROPROTEIN CONVERTASE SUBTILISIN/KEXIN-RELATED"/>
    <property type="match status" value="1"/>
</dbReference>
<feature type="compositionally biased region" description="Basic and acidic residues" evidence="7">
    <location>
        <begin position="820"/>
        <end position="830"/>
    </location>
</feature>
<dbReference type="InterPro" id="IPR006212">
    <property type="entry name" value="Furin_repeat"/>
</dbReference>
<evidence type="ECO:0000313" key="12">
    <source>
        <dbReference type="EMBL" id="KZT59716.1"/>
    </source>
</evidence>
<evidence type="ECO:0000313" key="13">
    <source>
        <dbReference type="Proteomes" id="UP000076842"/>
    </source>
</evidence>
<feature type="compositionally biased region" description="Low complexity" evidence="7">
    <location>
        <begin position="834"/>
        <end position="849"/>
    </location>
</feature>
<feature type="disulfide bond" evidence="5">
    <location>
        <begin position="194"/>
        <end position="204"/>
    </location>
</feature>
<dbReference type="InterPro" id="IPR001368">
    <property type="entry name" value="TNFR/NGFR_Cys_rich_reg"/>
</dbReference>
<evidence type="ECO:0000256" key="3">
    <source>
        <dbReference type="ARBA" id="ARBA00022801"/>
    </source>
</evidence>
<dbReference type="SMART" id="SM00181">
    <property type="entry name" value="EGF"/>
    <property type="match status" value="5"/>
</dbReference>
<dbReference type="CDD" id="cd00064">
    <property type="entry name" value="FU"/>
    <property type="match status" value="2"/>
</dbReference>
<dbReference type="InterPro" id="IPR009030">
    <property type="entry name" value="Growth_fac_rcpt_cys_sf"/>
</dbReference>
<feature type="domain" description="TNFR-Cys" evidence="11">
    <location>
        <begin position="294"/>
        <end position="341"/>
    </location>
</feature>
<feature type="compositionally biased region" description="Polar residues" evidence="7">
    <location>
        <begin position="879"/>
        <end position="894"/>
    </location>
</feature>
<dbReference type="STRING" id="1353952.A0A165HT88"/>
<feature type="disulfide bond" evidence="6">
    <location>
        <begin position="314"/>
        <end position="327"/>
    </location>
</feature>
<reference evidence="12 13" key="1">
    <citation type="journal article" date="2016" name="Mol. Biol. Evol.">
        <title>Comparative Genomics of Early-Diverging Mushroom-Forming Fungi Provides Insights into the Origins of Lignocellulose Decay Capabilities.</title>
        <authorList>
            <person name="Nagy L.G."/>
            <person name="Riley R."/>
            <person name="Tritt A."/>
            <person name="Adam C."/>
            <person name="Daum C."/>
            <person name="Floudas D."/>
            <person name="Sun H."/>
            <person name="Yadav J.S."/>
            <person name="Pangilinan J."/>
            <person name="Larsson K.H."/>
            <person name="Matsuura K."/>
            <person name="Barry K."/>
            <person name="Labutti K."/>
            <person name="Kuo R."/>
            <person name="Ohm R.A."/>
            <person name="Bhattacharya S.S."/>
            <person name="Shirouzu T."/>
            <person name="Yoshinaga Y."/>
            <person name="Martin F.M."/>
            <person name="Grigoriev I.V."/>
            <person name="Hibbett D.S."/>
        </authorList>
    </citation>
    <scope>NUCLEOTIDE SEQUENCE [LARGE SCALE GENOMIC DNA]</scope>
    <source>
        <strain evidence="12 13">HHB12733</strain>
    </source>
</reference>
<keyword evidence="3" id="KW-0378">Hydrolase</keyword>
<proteinExistence type="predicted"/>
<dbReference type="SMART" id="SM00261">
    <property type="entry name" value="FU"/>
    <property type="match status" value="6"/>
</dbReference>
<feature type="domain" description="EGF-like" evidence="10">
    <location>
        <begin position="190"/>
        <end position="222"/>
    </location>
</feature>
<dbReference type="Proteomes" id="UP000076842">
    <property type="component" value="Unassembled WGS sequence"/>
</dbReference>
<comment type="caution">
    <text evidence="5">Lacks conserved residue(s) required for the propagation of feature annotation.</text>
</comment>
<feature type="chain" id="PRO_5007858850" evidence="9">
    <location>
        <begin position="19"/>
        <end position="944"/>
    </location>
</feature>
<keyword evidence="8" id="KW-1133">Transmembrane helix</keyword>
<accession>A0A165HT88</accession>
<sequence>MMMMLVIFALIFSPFVFADNTTTLNTLCTAGQCIQGTFDLLLGATLPGPSGSKLQLLPDQYTASNIPQLVKAALNTAIPTPISGFNLTNASSLPFSIEANVALIAFGGAHYQTRLTSMNPIAPSPNESLSHPNASGLNAGSLIMGSGAWVALTSQVGNLNQRTILWDTVADMSELPSGAVGQALSMVDLQYGTCSPPCSGAGVCVSTGVCACPLGFTGASCETCQSGFFGPNCRSCPAGCVTCDDGPTGSGKCLSASTNSTSSCNCLNGVCSSEGGCQCNAGWATASNGTACSACAPGFFLDAAGSCEICKLGCTACASGTGICSSCLPGFSISPSDNTVCVPNTQLAAATTCTDGQYWSGSGCAPCSPVCETCNGPLSTDCVVCGVGKFSLNGTCVSIASDGTCNPSSSSDPATLVANNGKSECDTCPPKCTKCGIPGFNVASPFSSVQCSTCLPGYVLSQGQCISQCPAGTFVSPTDNFTCTACDSTCSTCAGASTFCLQCSQASQFALNGACTSTCPPGTFSSSGACLPCHSDCATCSGSSFSQCSSCSASRPVMSGQGRCLPTCGQAQYYDSSTSSCQSCDSSCSSCSGPGGTSCLGCSDKTKVLKSGSCVAATCSTNSTVVSALGLCLSELITVPTNNSTVAPDAPDAPTGGANTGSQSTLSTVTTQRLEWWQILLMALGGGFVLLLIMVLWRRWARKRRALKTREFANDMDRKQWGHRLWAALGGGREKAPRHDIVEPYGKRIDFELRSLSSEARSQGGRGYSQRGSGRARSEERRYSLESISPLQLRGATPYSGRIEYRDVEGSLRSNRSRLGPREPIRERSLQRLSATSSSYYASTRRSASPPIPSPPRSERSGASRSIPRKAPQYPPGFNSEQFEQWLSPSNTGGSDPPRRAPDYLTPLHTEAGASTDHLATDRYLTPVPTGSSGNTNPFRAKAF</sequence>
<dbReference type="InterPro" id="IPR002049">
    <property type="entry name" value="LE_dom"/>
</dbReference>
<dbReference type="GO" id="GO:0004252">
    <property type="term" value="F:serine-type endopeptidase activity"/>
    <property type="evidence" value="ECO:0007669"/>
    <property type="project" value="TreeGrafter"/>
</dbReference>
<dbReference type="EMBL" id="KV423937">
    <property type="protein sequence ID" value="KZT59716.1"/>
    <property type="molecule type" value="Genomic_DNA"/>
</dbReference>
<evidence type="ECO:0000256" key="9">
    <source>
        <dbReference type="SAM" id="SignalP"/>
    </source>
</evidence>
<dbReference type="GO" id="GO:0016486">
    <property type="term" value="P:peptide hormone processing"/>
    <property type="evidence" value="ECO:0007669"/>
    <property type="project" value="TreeGrafter"/>
</dbReference>
<evidence type="ECO:0000256" key="4">
    <source>
        <dbReference type="ARBA" id="ARBA00022825"/>
    </source>
</evidence>
<evidence type="ECO:0000256" key="2">
    <source>
        <dbReference type="ARBA" id="ARBA00022670"/>
    </source>
</evidence>
<evidence type="ECO:0000256" key="7">
    <source>
        <dbReference type="SAM" id="MobiDB-lite"/>
    </source>
</evidence>
<keyword evidence="2" id="KW-0645">Protease</keyword>